<keyword evidence="3" id="KW-1185">Reference proteome</keyword>
<organism evidence="2 3">
    <name type="scientific">Apibacter muscae</name>
    <dbReference type="NCBI Taxonomy" id="2509004"/>
    <lineage>
        <taxon>Bacteria</taxon>
        <taxon>Pseudomonadati</taxon>
        <taxon>Bacteroidota</taxon>
        <taxon>Flavobacteriia</taxon>
        <taxon>Flavobacteriales</taxon>
        <taxon>Weeksellaceae</taxon>
        <taxon>Apibacter</taxon>
    </lineage>
</organism>
<reference evidence="2 3" key="1">
    <citation type="submission" date="2019-02" db="EMBL/GenBank/DDBJ databases">
        <title>Apibacter muscae sp. nov.: a novel member of the house fly microbiota.</title>
        <authorList>
            <person name="Park R."/>
        </authorList>
    </citation>
    <scope>NUCLEOTIDE SEQUENCE [LARGE SCALE GENOMIC DNA]</scope>
    <source>
        <strain evidence="2 3">AL1</strain>
    </source>
</reference>
<proteinExistence type="predicted"/>
<dbReference type="GO" id="GO:0005524">
    <property type="term" value="F:ATP binding"/>
    <property type="evidence" value="ECO:0007669"/>
    <property type="project" value="InterPro"/>
</dbReference>
<dbReference type="AlphaFoldDB" id="A0A563DE31"/>
<dbReference type="PROSITE" id="PS50011">
    <property type="entry name" value="PROTEIN_KINASE_DOM"/>
    <property type="match status" value="1"/>
</dbReference>
<dbReference type="Gene3D" id="1.10.510.10">
    <property type="entry name" value="Transferase(Phosphotransferase) domain 1"/>
    <property type="match status" value="1"/>
</dbReference>
<name>A0A563DE31_9FLAO</name>
<feature type="domain" description="Protein kinase" evidence="1">
    <location>
        <begin position="22"/>
        <end position="253"/>
    </location>
</feature>
<evidence type="ECO:0000313" key="2">
    <source>
        <dbReference type="EMBL" id="TWP28317.1"/>
    </source>
</evidence>
<dbReference type="GO" id="GO:0004672">
    <property type="term" value="F:protein kinase activity"/>
    <property type="evidence" value="ECO:0007669"/>
    <property type="project" value="InterPro"/>
</dbReference>
<dbReference type="RefSeq" id="WP_146292589.1">
    <property type="nucleotide sequence ID" value="NZ_SELH01000020.1"/>
</dbReference>
<comment type="caution">
    <text evidence="2">The sequence shown here is derived from an EMBL/GenBank/DDBJ whole genome shotgun (WGS) entry which is preliminary data.</text>
</comment>
<evidence type="ECO:0000313" key="3">
    <source>
        <dbReference type="Proteomes" id="UP000319499"/>
    </source>
</evidence>
<dbReference type="Proteomes" id="UP000319499">
    <property type="component" value="Unassembled WGS sequence"/>
</dbReference>
<dbReference type="Pfam" id="PF06293">
    <property type="entry name" value="Kdo"/>
    <property type="match status" value="1"/>
</dbReference>
<dbReference type="EMBL" id="SELH01000020">
    <property type="protein sequence ID" value="TWP28317.1"/>
    <property type="molecule type" value="Genomic_DNA"/>
</dbReference>
<sequence>MSWNIHINDKWKDKQEDLLSVINDFKSLGEVIFKERNTLKKIQIENLGILAVKSFKIPHLLNQYVYSGIRKSKAYRSYHHAKILLNKGIKTPNPIAFFEERIGGKIQHSYYISEFCSYDFTFRELIESKENFKDWNNILESFTEFIYTIHQQDILFKDLSPGNVLIEKIKESYVFSLIDLNRMQFKKLTLEQRIQNFIKLSLTHEMIPIIGEKYAKLVNESPLKIIKILELKNQDYINKKTRKQKLKKLLGKI</sequence>
<dbReference type="OrthoDB" id="9773772at2"/>
<dbReference type="InterPro" id="IPR011009">
    <property type="entry name" value="Kinase-like_dom_sf"/>
</dbReference>
<gene>
    <name evidence="2" type="ORF">ETU09_06145</name>
</gene>
<dbReference type="SUPFAM" id="SSF56112">
    <property type="entry name" value="Protein kinase-like (PK-like)"/>
    <property type="match status" value="1"/>
</dbReference>
<dbReference type="InterPro" id="IPR000719">
    <property type="entry name" value="Prot_kinase_dom"/>
</dbReference>
<evidence type="ECO:0000259" key="1">
    <source>
        <dbReference type="PROSITE" id="PS50011"/>
    </source>
</evidence>
<accession>A0A563DE31</accession>
<protein>
    <recommendedName>
        <fullName evidence="1">Protein kinase domain-containing protein</fullName>
    </recommendedName>
</protein>